<comment type="caution">
    <text evidence="2">The sequence shown here is derived from an EMBL/GenBank/DDBJ whole genome shotgun (WGS) entry which is preliminary data.</text>
</comment>
<keyword evidence="3" id="KW-1185">Reference proteome</keyword>
<name>A0A3L6TJU1_PANMI</name>
<reference evidence="3" key="1">
    <citation type="journal article" date="2019" name="Nat. Commun.">
        <title>The genome of broomcorn millet.</title>
        <authorList>
            <person name="Zou C."/>
            <person name="Miki D."/>
            <person name="Li D."/>
            <person name="Tang Q."/>
            <person name="Xiao L."/>
            <person name="Rajput S."/>
            <person name="Deng P."/>
            <person name="Jia W."/>
            <person name="Huang R."/>
            <person name="Zhang M."/>
            <person name="Sun Y."/>
            <person name="Hu J."/>
            <person name="Fu X."/>
            <person name="Schnable P.S."/>
            <person name="Li F."/>
            <person name="Zhang H."/>
            <person name="Feng B."/>
            <person name="Zhu X."/>
            <person name="Liu R."/>
            <person name="Schnable J.C."/>
            <person name="Zhu J.-K."/>
            <person name="Zhang H."/>
        </authorList>
    </citation>
    <scope>NUCLEOTIDE SEQUENCE [LARGE SCALE GENOMIC DNA]</scope>
</reference>
<feature type="compositionally biased region" description="Low complexity" evidence="1">
    <location>
        <begin position="91"/>
        <end position="105"/>
    </location>
</feature>
<dbReference type="EMBL" id="PQIB02000001">
    <property type="protein sequence ID" value="RLN40539.1"/>
    <property type="molecule type" value="Genomic_DNA"/>
</dbReference>
<feature type="region of interest" description="Disordered" evidence="1">
    <location>
        <begin position="1"/>
        <end position="21"/>
    </location>
</feature>
<evidence type="ECO:0000313" key="3">
    <source>
        <dbReference type="Proteomes" id="UP000275267"/>
    </source>
</evidence>
<proteinExistence type="predicted"/>
<dbReference type="AlphaFoldDB" id="A0A3L6TJU1"/>
<sequence length="206" mass="23451">MPRKSAAGCGKKREYEGGEESLPPVKVAKAVADCKWRSSSIREKDILRLIAERLLQEKGVVQWRPAGTDSSSWEMAGNMWTAMKNKLKKLSPSSSWRSRGTASSRDNMSVDSSHRDTDSQEDATPAVPRSRVQGRIRVLTSVEQLVPRNDYEWEALDLLKTQMYHHVRIFEPLFFIKRGLKADMTRVFSHVGWYNFADMSEPGTCE</sequence>
<protein>
    <submittedName>
        <fullName evidence="2">Uncharacterized protein</fullName>
    </submittedName>
</protein>
<gene>
    <name evidence="2" type="ORF">C2845_PM01G43130</name>
</gene>
<organism evidence="2 3">
    <name type="scientific">Panicum miliaceum</name>
    <name type="common">Proso millet</name>
    <name type="synonym">Broomcorn millet</name>
    <dbReference type="NCBI Taxonomy" id="4540"/>
    <lineage>
        <taxon>Eukaryota</taxon>
        <taxon>Viridiplantae</taxon>
        <taxon>Streptophyta</taxon>
        <taxon>Embryophyta</taxon>
        <taxon>Tracheophyta</taxon>
        <taxon>Spermatophyta</taxon>
        <taxon>Magnoliopsida</taxon>
        <taxon>Liliopsida</taxon>
        <taxon>Poales</taxon>
        <taxon>Poaceae</taxon>
        <taxon>PACMAD clade</taxon>
        <taxon>Panicoideae</taxon>
        <taxon>Panicodae</taxon>
        <taxon>Paniceae</taxon>
        <taxon>Panicinae</taxon>
        <taxon>Panicum</taxon>
        <taxon>Panicum sect. Panicum</taxon>
    </lineage>
</organism>
<evidence type="ECO:0000313" key="2">
    <source>
        <dbReference type="EMBL" id="RLN40539.1"/>
    </source>
</evidence>
<accession>A0A3L6TJU1</accession>
<dbReference type="Proteomes" id="UP000275267">
    <property type="component" value="Unassembled WGS sequence"/>
</dbReference>
<evidence type="ECO:0000256" key="1">
    <source>
        <dbReference type="SAM" id="MobiDB-lite"/>
    </source>
</evidence>
<feature type="region of interest" description="Disordered" evidence="1">
    <location>
        <begin position="91"/>
        <end position="130"/>
    </location>
</feature>